<keyword evidence="3" id="KW-1185">Reference proteome</keyword>
<dbReference type="RefSeq" id="WP_116180275.1">
    <property type="nucleotide sequence ID" value="NZ_CP144375.1"/>
</dbReference>
<sequence>MTERKVWPAAVVLSMCAAVACGSTTPTFPADGTATHVTPSPSSTAVFCASMRQLGSDVHALLTLDVVAVGVGGLKTAVQRVSAQLGVVARDASGAFGPQLRTLRAELDDLGDTIAGLTDAAGVRTALSELRSQIAAVGSGWDALKRQAADVCP</sequence>
<keyword evidence="1" id="KW-0732">Signal</keyword>
<evidence type="ECO:0000313" key="2">
    <source>
        <dbReference type="EMBL" id="REH34886.1"/>
    </source>
</evidence>
<proteinExistence type="predicted"/>
<reference evidence="2 3" key="1">
    <citation type="submission" date="2018-08" db="EMBL/GenBank/DDBJ databases">
        <title>Genomic Encyclopedia of Archaeal and Bacterial Type Strains, Phase II (KMG-II): from individual species to whole genera.</title>
        <authorList>
            <person name="Goeker M."/>
        </authorList>
    </citation>
    <scope>NUCLEOTIDE SEQUENCE [LARGE SCALE GENOMIC DNA]</scope>
    <source>
        <strain evidence="2 3">DSM 45791</strain>
    </source>
</reference>
<dbReference type="EMBL" id="QUNO01000019">
    <property type="protein sequence ID" value="REH34886.1"/>
    <property type="molecule type" value="Genomic_DNA"/>
</dbReference>
<protein>
    <submittedName>
        <fullName evidence="2">Uncharacterized protein</fullName>
    </submittedName>
</protein>
<comment type="caution">
    <text evidence="2">The sequence shown here is derived from an EMBL/GenBank/DDBJ whole genome shotgun (WGS) entry which is preliminary data.</text>
</comment>
<name>A0A3E0GYZ6_9PSEU</name>
<gene>
    <name evidence="2" type="ORF">BCF44_119162</name>
</gene>
<dbReference type="Proteomes" id="UP000256269">
    <property type="component" value="Unassembled WGS sequence"/>
</dbReference>
<organism evidence="2 3">
    <name type="scientific">Kutzneria buriramensis</name>
    <dbReference type="NCBI Taxonomy" id="1045776"/>
    <lineage>
        <taxon>Bacteria</taxon>
        <taxon>Bacillati</taxon>
        <taxon>Actinomycetota</taxon>
        <taxon>Actinomycetes</taxon>
        <taxon>Pseudonocardiales</taxon>
        <taxon>Pseudonocardiaceae</taxon>
        <taxon>Kutzneria</taxon>
    </lineage>
</organism>
<dbReference type="AlphaFoldDB" id="A0A3E0GYZ6"/>
<feature type="chain" id="PRO_5039113616" evidence="1">
    <location>
        <begin position="21"/>
        <end position="153"/>
    </location>
</feature>
<feature type="signal peptide" evidence="1">
    <location>
        <begin position="1"/>
        <end position="20"/>
    </location>
</feature>
<dbReference type="PROSITE" id="PS51257">
    <property type="entry name" value="PROKAR_LIPOPROTEIN"/>
    <property type="match status" value="1"/>
</dbReference>
<evidence type="ECO:0000313" key="3">
    <source>
        <dbReference type="Proteomes" id="UP000256269"/>
    </source>
</evidence>
<accession>A0A3E0GYZ6</accession>
<evidence type="ECO:0000256" key="1">
    <source>
        <dbReference type="SAM" id="SignalP"/>
    </source>
</evidence>